<dbReference type="InterPro" id="IPR004864">
    <property type="entry name" value="LEA_2"/>
</dbReference>
<evidence type="ECO:0000256" key="5">
    <source>
        <dbReference type="SAM" id="Phobius"/>
    </source>
</evidence>
<reference evidence="7" key="1">
    <citation type="submission" date="2015-07" db="EMBL/GenBank/DDBJ databases">
        <title>Transcriptome Assembly of Anthurium amnicola.</title>
        <authorList>
            <person name="Suzuki J."/>
        </authorList>
    </citation>
    <scope>NUCLEOTIDE SEQUENCE</scope>
</reference>
<organism evidence="7">
    <name type="scientific">Anthurium amnicola</name>
    <dbReference type="NCBI Taxonomy" id="1678845"/>
    <lineage>
        <taxon>Eukaryota</taxon>
        <taxon>Viridiplantae</taxon>
        <taxon>Streptophyta</taxon>
        <taxon>Embryophyta</taxon>
        <taxon>Tracheophyta</taxon>
        <taxon>Spermatophyta</taxon>
        <taxon>Magnoliopsida</taxon>
        <taxon>Liliopsida</taxon>
        <taxon>Araceae</taxon>
        <taxon>Pothoideae</taxon>
        <taxon>Potheae</taxon>
        <taxon>Anthurium</taxon>
    </lineage>
</organism>
<dbReference type="EMBL" id="GDJX01022892">
    <property type="protein sequence ID" value="JAT45044.1"/>
    <property type="molecule type" value="Transcribed_RNA"/>
</dbReference>
<keyword evidence="2 5" id="KW-0812">Transmembrane</keyword>
<sequence length="217" mass="24303">MYQGQQPQQPLPGAYYGPAVPPKQAKSCSTAIKILIAAMILLGVLVIVLWLALRPSDIKFRVTSASLAQFNLTSSPGDGNNNLLYNLTTVVSIRNPNKRVGVYYDWLEATAEFEGERFAWTPLPSFYQGHKNTTTLYPSFAGSSVIDLSGSDMRDFGMQQQAGAFEVTLRLRARYRFKIRSIKTRRTTMKVRCYLTVPRAGTGRSFSETKCKVDVDW</sequence>
<evidence type="ECO:0000256" key="4">
    <source>
        <dbReference type="ARBA" id="ARBA00023136"/>
    </source>
</evidence>
<evidence type="ECO:0000256" key="3">
    <source>
        <dbReference type="ARBA" id="ARBA00022989"/>
    </source>
</evidence>
<dbReference type="PANTHER" id="PTHR31415">
    <property type="entry name" value="OS05G0367900 PROTEIN"/>
    <property type="match status" value="1"/>
</dbReference>
<feature type="domain" description="Late embryogenesis abundant protein LEA-2 subgroup" evidence="6">
    <location>
        <begin position="91"/>
        <end position="193"/>
    </location>
</feature>
<keyword evidence="4 5" id="KW-0472">Membrane</keyword>
<dbReference type="GO" id="GO:0098542">
    <property type="term" value="P:defense response to other organism"/>
    <property type="evidence" value="ECO:0007669"/>
    <property type="project" value="InterPro"/>
</dbReference>
<dbReference type="GO" id="GO:0009506">
    <property type="term" value="C:plasmodesma"/>
    <property type="evidence" value="ECO:0007669"/>
    <property type="project" value="TreeGrafter"/>
</dbReference>
<dbReference type="InterPro" id="IPR044839">
    <property type="entry name" value="NDR1-like"/>
</dbReference>
<dbReference type="AlphaFoldDB" id="A0A1D1XRR3"/>
<comment type="subcellular location">
    <subcellularLocation>
        <location evidence="1">Membrane</location>
        <topology evidence="1">Single-pass membrane protein</topology>
    </subcellularLocation>
</comment>
<dbReference type="Pfam" id="PF03168">
    <property type="entry name" value="LEA_2"/>
    <property type="match status" value="1"/>
</dbReference>
<name>A0A1D1XRR3_9ARAE</name>
<keyword evidence="3 5" id="KW-1133">Transmembrane helix</keyword>
<evidence type="ECO:0000256" key="2">
    <source>
        <dbReference type="ARBA" id="ARBA00022692"/>
    </source>
</evidence>
<protein>
    <submittedName>
        <fullName evidence="7">Putative syntaxin-24</fullName>
    </submittedName>
</protein>
<evidence type="ECO:0000313" key="7">
    <source>
        <dbReference type="EMBL" id="JAT45044.1"/>
    </source>
</evidence>
<evidence type="ECO:0000259" key="6">
    <source>
        <dbReference type="Pfam" id="PF03168"/>
    </source>
</evidence>
<feature type="transmembrane region" description="Helical" evidence="5">
    <location>
        <begin position="31"/>
        <end position="53"/>
    </location>
</feature>
<dbReference type="PANTHER" id="PTHR31415:SF4">
    <property type="entry name" value="NDR1_HIN1-LIKE PROTEIN 3"/>
    <property type="match status" value="1"/>
</dbReference>
<proteinExistence type="predicted"/>
<accession>A0A1D1XRR3</accession>
<gene>
    <name evidence="7" type="primary">SYP24_6</name>
    <name evidence="7" type="ORF">g.104531</name>
</gene>
<evidence type="ECO:0000256" key="1">
    <source>
        <dbReference type="ARBA" id="ARBA00004167"/>
    </source>
</evidence>
<dbReference type="GO" id="GO:0005886">
    <property type="term" value="C:plasma membrane"/>
    <property type="evidence" value="ECO:0007669"/>
    <property type="project" value="TreeGrafter"/>
</dbReference>